<sequence length="101" mass="10914">MAKPQYHILVCNSFRLTGGPQGVCNKKGATNLLQHLEEEIINRGLDALVSSTGCLKVCAHGPAMVIYPAGWWYGEMTEEALDAVLDALEAGEPATEHLVYS</sequence>
<dbReference type="SUPFAM" id="SSF52833">
    <property type="entry name" value="Thioredoxin-like"/>
    <property type="match status" value="1"/>
</dbReference>
<proteinExistence type="predicted"/>
<dbReference type="Proteomes" id="UP001431776">
    <property type="component" value="Unassembled WGS sequence"/>
</dbReference>
<evidence type="ECO:0000313" key="2">
    <source>
        <dbReference type="Proteomes" id="UP001431776"/>
    </source>
</evidence>
<dbReference type="RefSeq" id="WP_349246834.1">
    <property type="nucleotide sequence ID" value="NZ_JASCXX010000035.1"/>
</dbReference>
<dbReference type="Gene3D" id="3.40.30.10">
    <property type="entry name" value="Glutaredoxin"/>
    <property type="match status" value="1"/>
</dbReference>
<name>A0AAW6U673_9BACT</name>
<dbReference type="AlphaFoldDB" id="A0AAW6U673"/>
<protein>
    <submittedName>
        <fullName evidence="1">(2Fe-2S) ferredoxin domain-containing protein</fullName>
    </submittedName>
</protein>
<organism evidence="1 2">
    <name type="scientific">Anaerobaca lacustris</name>
    <dbReference type="NCBI Taxonomy" id="3044600"/>
    <lineage>
        <taxon>Bacteria</taxon>
        <taxon>Pseudomonadati</taxon>
        <taxon>Planctomycetota</taxon>
        <taxon>Phycisphaerae</taxon>
        <taxon>Sedimentisphaerales</taxon>
        <taxon>Anaerobacaceae</taxon>
        <taxon>Anaerobaca</taxon>
    </lineage>
</organism>
<dbReference type="CDD" id="cd02980">
    <property type="entry name" value="TRX_Fd_family"/>
    <property type="match status" value="1"/>
</dbReference>
<comment type="caution">
    <text evidence="1">The sequence shown here is derived from an EMBL/GenBank/DDBJ whole genome shotgun (WGS) entry which is preliminary data.</text>
</comment>
<reference evidence="1" key="1">
    <citation type="submission" date="2023-05" db="EMBL/GenBank/DDBJ databases">
        <title>Anaerotaeda fermentans gen. nov., sp. nov., a novel anaerobic planctomycete of the new family within the order Sedimentisphaerales isolated from Taman Peninsula, Russia.</title>
        <authorList>
            <person name="Khomyakova M.A."/>
            <person name="Merkel A.Y."/>
            <person name="Slobodkin A.I."/>
        </authorList>
    </citation>
    <scope>NUCLEOTIDE SEQUENCE</scope>
    <source>
        <strain evidence="1">M17dextr</strain>
    </source>
</reference>
<accession>A0AAW6U673</accession>
<evidence type="ECO:0000313" key="1">
    <source>
        <dbReference type="EMBL" id="MDI6451429.1"/>
    </source>
</evidence>
<gene>
    <name evidence="1" type="ORF">QJ522_20370</name>
</gene>
<keyword evidence="2" id="KW-1185">Reference proteome</keyword>
<dbReference type="EMBL" id="JASCXX010000035">
    <property type="protein sequence ID" value="MDI6451429.1"/>
    <property type="molecule type" value="Genomic_DNA"/>
</dbReference>
<dbReference type="InterPro" id="IPR036249">
    <property type="entry name" value="Thioredoxin-like_sf"/>
</dbReference>